<protein>
    <recommendedName>
        <fullName evidence="4">SHOCT domain-containing protein</fullName>
    </recommendedName>
</protein>
<organism evidence="2 3">
    <name type="scientific">Saccharopolyspora spinosa</name>
    <dbReference type="NCBI Taxonomy" id="60894"/>
    <lineage>
        <taxon>Bacteria</taxon>
        <taxon>Bacillati</taxon>
        <taxon>Actinomycetota</taxon>
        <taxon>Actinomycetes</taxon>
        <taxon>Pseudonocardiales</taxon>
        <taxon>Pseudonocardiaceae</taxon>
        <taxon>Saccharopolyspora</taxon>
    </lineage>
</organism>
<accession>A0A2N3Y203</accession>
<gene>
    <name evidence="2" type="ORF">A8926_4835</name>
</gene>
<keyword evidence="1" id="KW-0472">Membrane</keyword>
<proteinExistence type="predicted"/>
<evidence type="ECO:0008006" key="4">
    <source>
        <dbReference type="Google" id="ProtNLM"/>
    </source>
</evidence>
<dbReference type="RefSeq" id="WP_143539622.1">
    <property type="nucleotide sequence ID" value="NZ_CP061007.1"/>
</dbReference>
<evidence type="ECO:0000313" key="2">
    <source>
        <dbReference type="EMBL" id="PKW16927.1"/>
    </source>
</evidence>
<keyword evidence="1" id="KW-1133">Transmembrane helix</keyword>
<dbReference type="STRING" id="994479.GCA_000194155_01599"/>
<evidence type="ECO:0000313" key="3">
    <source>
        <dbReference type="Proteomes" id="UP000233786"/>
    </source>
</evidence>
<dbReference type="EMBL" id="PJNB01000001">
    <property type="protein sequence ID" value="PKW16927.1"/>
    <property type="molecule type" value="Genomic_DNA"/>
</dbReference>
<keyword evidence="1" id="KW-0812">Transmembrane</keyword>
<reference evidence="2" key="1">
    <citation type="submission" date="2017-12" db="EMBL/GenBank/DDBJ databases">
        <title>Sequencing the genomes of 1000 Actinobacteria strains.</title>
        <authorList>
            <person name="Klenk H.-P."/>
        </authorList>
    </citation>
    <scope>NUCLEOTIDE SEQUENCE [LARGE SCALE GENOMIC DNA]</scope>
    <source>
        <strain evidence="2">DSM 44228</strain>
    </source>
</reference>
<evidence type="ECO:0000256" key="1">
    <source>
        <dbReference type="SAM" id="Phobius"/>
    </source>
</evidence>
<comment type="caution">
    <text evidence="2">The sequence shown here is derived from an EMBL/GenBank/DDBJ whole genome shotgun (WGS) entry which is preliminary data.</text>
</comment>
<dbReference type="AlphaFoldDB" id="A0A2N3Y203"/>
<dbReference type="OrthoDB" id="5112469at2"/>
<dbReference type="Proteomes" id="UP000233786">
    <property type="component" value="Unassembled WGS sequence"/>
</dbReference>
<keyword evidence="3" id="KW-1185">Reference proteome</keyword>
<feature type="transmembrane region" description="Helical" evidence="1">
    <location>
        <begin position="158"/>
        <end position="180"/>
    </location>
</feature>
<sequence length="219" mass="24134">MQSTPDPQVARKLAPARVTVVADNPAIALTQFIDDRRAAGELVDADTDVIIGVPRCVLLVPMFAERLGNPALQPRIMDLLVDIAAGGLAPWWCARSPAYAHYVERGRPTAARRPTTSEVAEPKLEQQVDAASEVAVMLTEFLMQWGPGWQGAHNGPGWIFGLFFLLLIVALIATVIWLAVRGRPRQRSGVERAKEILSERFARGEISSDEYRERLNELG</sequence>
<name>A0A2N3Y203_SACSN</name>